<dbReference type="EMBL" id="BSYO01000008">
    <property type="protein sequence ID" value="GMH08049.1"/>
    <property type="molecule type" value="Genomic_DNA"/>
</dbReference>
<name>A0AAD3SC40_NEPGR</name>
<proteinExistence type="predicted"/>
<comment type="caution">
    <text evidence="1">The sequence shown here is derived from an EMBL/GenBank/DDBJ whole genome shotgun (WGS) entry which is preliminary data.</text>
</comment>
<sequence length="103" mass="11565">MVPLAFDSYLYAGSSISNISSQAFPAFALRTIYKSSSVYQVFLEGVSTYCVTKTELRALFLQKVNSNANPVYLMKQMHLLQHIATVPLTEYHLPILLVLSCWA</sequence>
<evidence type="ECO:0000313" key="1">
    <source>
        <dbReference type="EMBL" id="GMH08049.1"/>
    </source>
</evidence>
<dbReference type="Proteomes" id="UP001279734">
    <property type="component" value="Unassembled WGS sequence"/>
</dbReference>
<keyword evidence="2" id="KW-1185">Reference proteome</keyword>
<accession>A0AAD3SC40</accession>
<organism evidence="1 2">
    <name type="scientific">Nepenthes gracilis</name>
    <name type="common">Slender pitcher plant</name>
    <dbReference type="NCBI Taxonomy" id="150966"/>
    <lineage>
        <taxon>Eukaryota</taxon>
        <taxon>Viridiplantae</taxon>
        <taxon>Streptophyta</taxon>
        <taxon>Embryophyta</taxon>
        <taxon>Tracheophyta</taxon>
        <taxon>Spermatophyta</taxon>
        <taxon>Magnoliopsida</taxon>
        <taxon>eudicotyledons</taxon>
        <taxon>Gunneridae</taxon>
        <taxon>Pentapetalae</taxon>
        <taxon>Caryophyllales</taxon>
        <taxon>Nepenthaceae</taxon>
        <taxon>Nepenthes</taxon>
    </lineage>
</organism>
<gene>
    <name evidence="1" type="ORF">Nepgr_009889</name>
</gene>
<dbReference type="AlphaFoldDB" id="A0AAD3SC40"/>
<evidence type="ECO:0000313" key="2">
    <source>
        <dbReference type="Proteomes" id="UP001279734"/>
    </source>
</evidence>
<reference evidence="1" key="1">
    <citation type="submission" date="2023-05" db="EMBL/GenBank/DDBJ databases">
        <title>Nepenthes gracilis genome sequencing.</title>
        <authorList>
            <person name="Fukushima K."/>
        </authorList>
    </citation>
    <scope>NUCLEOTIDE SEQUENCE</scope>
    <source>
        <strain evidence="1">SING2019-196</strain>
    </source>
</reference>
<protein>
    <submittedName>
        <fullName evidence="1">Uncharacterized protein</fullName>
    </submittedName>
</protein>